<dbReference type="InterPro" id="IPR008965">
    <property type="entry name" value="CBM2/CBM3_carb-bd_dom_sf"/>
</dbReference>
<name>A0ABW1HT67_9ACTN</name>
<feature type="domain" description="CBM2" evidence="1">
    <location>
        <begin position="1"/>
        <end position="50"/>
    </location>
</feature>
<dbReference type="Proteomes" id="UP001596207">
    <property type="component" value="Unassembled WGS sequence"/>
</dbReference>
<feature type="non-terminal residue" evidence="2">
    <location>
        <position position="1"/>
    </location>
</feature>
<dbReference type="Pfam" id="PF00553">
    <property type="entry name" value="CBM_2"/>
    <property type="match status" value="1"/>
</dbReference>
<organism evidence="2 4">
    <name type="scientific">Micromonospora harpali</name>
    <dbReference type="NCBI Taxonomy" id="1490225"/>
    <lineage>
        <taxon>Bacteria</taxon>
        <taxon>Bacillati</taxon>
        <taxon>Actinomycetota</taxon>
        <taxon>Actinomycetes</taxon>
        <taxon>Micromonosporales</taxon>
        <taxon>Micromonosporaceae</taxon>
        <taxon>Micromonospora</taxon>
    </lineage>
</organism>
<protein>
    <submittedName>
        <fullName evidence="2">Cellulose binding domain-containing protein</fullName>
    </submittedName>
</protein>
<sequence>TWSATASGSSGTVRFANVDYNGQLAAGQVTEFGFQGNGTAPTQTPTCTAS</sequence>
<reference evidence="2" key="3">
    <citation type="submission" date="2024-09" db="EMBL/GenBank/DDBJ databases">
        <authorList>
            <person name="Sun Q."/>
            <person name="Mori K."/>
        </authorList>
    </citation>
    <scope>NUCLEOTIDE SEQUENCE</scope>
    <source>
        <strain evidence="2">CGMCC 4.7173</strain>
    </source>
</reference>
<evidence type="ECO:0000313" key="3">
    <source>
        <dbReference type="EMBL" id="MFC5946253.1"/>
    </source>
</evidence>
<dbReference type="SUPFAM" id="SSF49384">
    <property type="entry name" value="Carbohydrate-binding domain"/>
    <property type="match status" value="1"/>
</dbReference>
<accession>A0ABW1HT67</accession>
<reference evidence="4" key="2">
    <citation type="journal article" date="2019" name="Int. J. Syst. Evol. Microbiol.">
        <title>The Global Catalogue of Microorganisms (GCM) 10K type strain sequencing project: providing services to taxonomists for standard genome sequencing and annotation.</title>
        <authorList>
            <consortium name="The Broad Institute Genomics Platform"/>
            <consortium name="The Broad Institute Genome Sequencing Center for Infectious Disease"/>
            <person name="Wu L."/>
            <person name="Ma J."/>
        </authorList>
    </citation>
    <scope>NUCLEOTIDE SEQUENCE [LARGE SCALE GENOMIC DNA]</scope>
    <source>
        <strain evidence="4">CGMCC 4.7173</strain>
    </source>
</reference>
<evidence type="ECO:0000313" key="2">
    <source>
        <dbReference type="EMBL" id="MFC5944365.1"/>
    </source>
</evidence>
<dbReference type="Gene3D" id="2.60.40.290">
    <property type="match status" value="1"/>
</dbReference>
<reference evidence="2" key="1">
    <citation type="journal article" date="2014" name="Int. J. Syst. Evol. Microbiol.">
        <title>Complete genome of a new Firmicutes species belonging to the dominant human colonic microbiota ('Ruminococcus bicirculans') reveals two chromosomes and a selective capacity to utilize plant glucans.</title>
        <authorList>
            <consortium name="NISC Comparative Sequencing Program"/>
            <person name="Wegmann U."/>
            <person name="Louis P."/>
            <person name="Goesmann A."/>
            <person name="Henrissat B."/>
            <person name="Duncan S.H."/>
            <person name="Flint H.J."/>
        </authorList>
    </citation>
    <scope>NUCLEOTIDE SEQUENCE</scope>
    <source>
        <strain evidence="2">CGMCC 4.7173</strain>
    </source>
</reference>
<evidence type="ECO:0000259" key="1">
    <source>
        <dbReference type="PROSITE" id="PS51173"/>
    </source>
</evidence>
<dbReference type="EMBL" id="JBHSQQ010000181">
    <property type="protein sequence ID" value="MFC5944365.1"/>
    <property type="molecule type" value="Genomic_DNA"/>
</dbReference>
<dbReference type="InterPro" id="IPR012291">
    <property type="entry name" value="CBM2_carb-bd_dom_sf"/>
</dbReference>
<dbReference type="PROSITE" id="PS51173">
    <property type="entry name" value="CBM2"/>
    <property type="match status" value="1"/>
</dbReference>
<evidence type="ECO:0000313" key="4">
    <source>
        <dbReference type="Proteomes" id="UP001596207"/>
    </source>
</evidence>
<dbReference type="EMBL" id="JBHSQQ010000587">
    <property type="protein sequence ID" value="MFC5946253.1"/>
    <property type="molecule type" value="Genomic_DNA"/>
</dbReference>
<dbReference type="InterPro" id="IPR001919">
    <property type="entry name" value="CBD2"/>
</dbReference>
<comment type="caution">
    <text evidence="2">The sequence shown here is derived from an EMBL/GenBank/DDBJ whole genome shotgun (WGS) entry which is preliminary data.</text>
</comment>
<keyword evidence="4" id="KW-1185">Reference proteome</keyword>
<dbReference type="RefSeq" id="WP_377537200.1">
    <property type="nucleotide sequence ID" value="NZ_JBHSQQ010000181.1"/>
</dbReference>
<proteinExistence type="predicted"/>
<gene>
    <name evidence="2" type="ORF">ACFPZ4_23195</name>
    <name evidence="3" type="ORF">ACFPZ4_32965</name>
</gene>